<organism evidence="1 2">
    <name type="scientific">Avena sativa</name>
    <name type="common">Oat</name>
    <dbReference type="NCBI Taxonomy" id="4498"/>
    <lineage>
        <taxon>Eukaryota</taxon>
        <taxon>Viridiplantae</taxon>
        <taxon>Streptophyta</taxon>
        <taxon>Embryophyta</taxon>
        <taxon>Tracheophyta</taxon>
        <taxon>Spermatophyta</taxon>
        <taxon>Magnoliopsida</taxon>
        <taxon>Liliopsida</taxon>
        <taxon>Poales</taxon>
        <taxon>Poaceae</taxon>
        <taxon>BOP clade</taxon>
        <taxon>Pooideae</taxon>
        <taxon>Poodae</taxon>
        <taxon>Poeae</taxon>
        <taxon>Poeae Chloroplast Group 1 (Aveneae type)</taxon>
        <taxon>Aveninae</taxon>
        <taxon>Avena</taxon>
    </lineage>
</organism>
<dbReference type="EnsemblPlants" id="AVESA.00010b.r2.2AG0238600.2">
    <property type="protein sequence ID" value="AVESA.00010b.r2.2AG0238600.2.CDS"/>
    <property type="gene ID" value="AVESA.00010b.r2.2AG0238600"/>
</dbReference>
<evidence type="ECO:0000313" key="2">
    <source>
        <dbReference type="Proteomes" id="UP001732700"/>
    </source>
</evidence>
<name>A0ACD5UEM7_AVESA</name>
<proteinExistence type="predicted"/>
<reference evidence="1" key="2">
    <citation type="submission" date="2025-09" db="UniProtKB">
        <authorList>
            <consortium name="EnsemblPlants"/>
        </authorList>
    </citation>
    <scope>IDENTIFICATION</scope>
</reference>
<protein>
    <submittedName>
        <fullName evidence="1">Uncharacterized protein</fullName>
    </submittedName>
</protein>
<keyword evidence="2" id="KW-1185">Reference proteome</keyword>
<accession>A0ACD5UEM7</accession>
<sequence length="341" mass="38140">MALHHLAGTSRKSDGSMDGLLDTWTSSPVSGGHQGSELAHSSDGTSGGTHGQSHEHIQGQSNEHAPQFTSRISMKHVVDTVAGFTEFKRWLINEIGFGGMLNLPMLQKLNLKFSAWIMGRVDVTARAICISETNTLRFWAEDIHKVFGIPCGNRDVRGRDGNITQQLVDFLKMSLGMDRAGAHSLRAAEEFLRRDITEDSSKVEKDCFQIAFVIFVMGHLLAPSTKYDYCQIDFWGAVVNTEHIAQFNWCEYVLKVLLDAITKLQKDTMNKNATMNMFGCHIFLPVFMLDNLDLGIFTTKHDVIPRIISFDQVTFRRMTTMASDVRTTPPSYQSVMGISPT</sequence>
<reference evidence="1" key="1">
    <citation type="submission" date="2021-05" db="EMBL/GenBank/DDBJ databases">
        <authorList>
            <person name="Scholz U."/>
            <person name="Mascher M."/>
            <person name="Fiebig A."/>
        </authorList>
    </citation>
    <scope>NUCLEOTIDE SEQUENCE [LARGE SCALE GENOMIC DNA]</scope>
</reference>
<dbReference type="Proteomes" id="UP001732700">
    <property type="component" value="Chromosome 2A"/>
</dbReference>
<evidence type="ECO:0000313" key="1">
    <source>
        <dbReference type="EnsemblPlants" id="AVESA.00010b.r2.2AG0238600.2.CDS"/>
    </source>
</evidence>